<sequence length="621" mass="64993">MSKSNLAIAEAGIQAATPVGSAKSITSARSASPLAPLHKSVWLVFALFVLLTTVMHFSSYVDYVGADNDDVLRLVQVRDLLSGQGWFDLTQTRLGLEGGTLMHWSRLIDLPIANLIMLFSLVMSPTLAEASALFVWPLLTVLPIFYALALSGGILGGVSGRLIGLALAVLFVLGFNRFQPGSIDHHNVQLGLMAVMATCLILPRRPPLAHAIAGIAAALAIAIGAETTPHVAIVALIVAGQWLWLGEAMKPAAQAFALAMAATLTAAFFITVPPAQYGLVACDALSTGFYSLGVVGAGAFFLAVASTSRQSFAVRFAALGLVGTGTLGLAATVAPQCLGNPLANLDPLLVTMWLNNVTEAQSILGEFRAQPWAVAGFYAVPVLAMGLCVRRLMQGRDTHAHGVLLALLLVSWAIALVQVRGAIFANLISAIPLAALVAELRTRSNANPKDLRKGLAFAGMAFASVPVVWALSGAVLSMGVDKITGTASAAEEEEISCTSGEALADLAREPTGVVAGPSNLGAHILRFTRHRVLSAPYHRNQGGMLTELHAAMAPPVDAVKFLRGAGVTVIAYCRSDPQVSNVIKVAPEGLYAQLAKGQVPAWLEPVPGTLSKPLQLYRVAP</sequence>
<organism evidence="2 3">
    <name type="scientific">Hoeflea algicola</name>
    <dbReference type="NCBI Taxonomy" id="2983763"/>
    <lineage>
        <taxon>Bacteria</taxon>
        <taxon>Pseudomonadati</taxon>
        <taxon>Pseudomonadota</taxon>
        <taxon>Alphaproteobacteria</taxon>
        <taxon>Hyphomicrobiales</taxon>
        <taxon>Rhizobiaceae</taxon>
        <taxon>Hoeflea</taxon>
    </lineage>
</organism>
<feature type="transmembrane region" description="Helical" evidence="1">
    <location>
        <begin position="454"/>
        <end position="476"/>
    </location>
</feature>
<feature type="transmembrane region" description="Helical" evidence="1">
    <location>
        <begin position="369"/>
        <end position="388"/>
    </location>
</feature>
<dbReference type="EMBL" id="JAOVZR010000001">
    <property type="protein sequence ID" value="MCY0149436.1"/>
    <property type="molecule type" value="Genomic_DNA"/>
</dbReference>
<protein>
    <submittedName>
        <fullName evidence="2">Uncharacterized protein</fullName>
    </submittedName>
</protein>
<accession>A0ABT3ZDW7</accession>
<name>A0ABT3ZDW7_9HYPH</name>
<keyword evidence="1" id="KW-0472">Membrane</keyword>
<feature type="transmembrane region" description="Helical" evidence="1">
    <location>
        <begin position="256"/>
        <end position="275"/>
    </location>
</feature>
<feature type="transmembrane region" description="Helical" evidence="1">
    <location>
        <begin position="154"/>
        <end position="175"/>
    </location>
</feature>
<proteinExistence type="predicted"/>
<keyword evidence="3" id="KW-1185">Reference proteome</keyword>
<evidence type="ECO:0000256" key="1">
    <source>
        <dbReference type="SAM" id="Phobius"/>
    </source>
</evidence>
<dbReference type="Proteomes" id="UP001073227">
    <property type="component" value="Unassembled WGS sequence"/>
</dbReference>
<gene>
    <name evidence="2" type="ORF">OEG84_17415</name>
</gene>
<feature type="transmembrane region" description="Helical" evidence="1">
    <location>
        <begin position="312"/>
        <end position="334"/>
    </location>
</feature>
<feature type="transmembrane region" description="Helical" evidence="1">
    <location>
        <begin position="287"/>
        <end position="305"/>
    </location>
</feature>
<comment type="caution">
    <text evidence="2">The sequence shown here is derived from an EMBL/GenBank/DDBJ whole genome shotgun (WGS) entry which is preliminary data.</text>
</comment>
<evidence type="ECO:0000313" key="2">
    <source>
        <dbReference type="EMBL" id="MCY0149436.1"/>
    </source>
</evidence>
<reference evidence="2" key="1">
    <citation type="submission" date="2022-10" db="EMBL/GenBank/DDBJ databases">
        <title>Hoeflea sp. G2-23, isolated from marine algae.</title>
        <authorList>
            <person name="Kristyanto S."/>
            <person name="Kim J.M."/>
            <person name="Jeon C.O."/>
        </authorList>
    </citation>
    <scope>NUCLEOTIDE SEQUENCE</scope>
    <source>
        <strain evidence="2">G2-23</strain>
    </source>
</reference>
<feature type="transmembrane region" description="Helical" evidence="1">
    <location>
        <begin position="211"/>
        <end position="244"/>
    </location>
</feature>
<keyword evidence="1" id="KW-0812">Transmembrane</keyword>
<evidence type="ECO:0000313" key="3">
    <source>
        <dbReference type="Proteomes" id="UP001073227"/>
    </source>
</evidence>
<feature type="transmembrane region" description="Helical" evidence="1">
    <location>
        <begin position="130"/>
        <end position="148"/>
    </location>
</feature>
<feature type="transmembrane region" description="Helical" evidence="1">
    <location>
        <begin position="41"/>
        <end position="61"/>
    </location>
</feature>
<feature type="transmembrane region" description="Helical" evidence="1">
    <location>
        <begin position="400"/>
        <end position="417"/>
    </location>
</feature>
<keyword evidence="1" id="KW-1133">Transmembrane helix</keyword>
<dbReference type="RefSeq" id="WP_267654911.1">
    <property type="nucleotide sequence ID" value="NZ_JAOVZR010000001.1"/>
</dbReference>